<dbReference type="PANTHER" id="PTHR28097:SF1">
    <property type="entry name" value="PHEROMONE A FACTOR RECEPTOR"/>
    <property type="match status" value="1"/>
</dbReference>
<keyword evidence="12" id="KW-1185">Reference proteome</keyword>
<evidence type="ECO:0000256" key="7">
    <source>
        <dbReference type="ARBA" id="ARBA00023136"/>
    </source>
</evidence>
<dbReference type="GO" id="GO:0005886">
    <property type="term" value="C:plasma membrane"/>
    <property type="evidence" value="ECO:0007669"/>
    <property type="project" value="TreeGrafter"/>
</dbReference>
<protein>
    <submittedName>
        <fullName evidence="11">Fungal pheromone STE3G-protein-coupled receptor</fullName>
    </submittedName>
</protein>
<dbReference type="Pfam" id="PF02076">
    <property type="entry name" value="STE3"/>
    <property type="match status" value="1"/>
</dbReference>
<feature type="transmembrane region" description="Helical" evidence="10">
    <location>
        <begin position="110"/>
        <end position="130"/>
    </location>
</feature>
<keyword evidence="6" id="KW-0297">G-protein coupled receptor</keyword>
<keyword evidence="9" id="KW-0807">Transducer</keyword>
<dbReference type="PANTHER" id="PTHR28097">
    <property type="entry name" value="PHEROMONE A FACTOR RECEPTOR"/>
    <property type="match status" value="1"/>
</dbReference>
<dbReference type="AlphaFoldDB" id="A0A5C2SCI7"/>
<keyword evidence="7 10" id="KW-0472">Membrane</keyword>
<evidence type="ECO:0000256" key="3">
    <source>
        <dbReference type="ARBA" id="ARBA00022507"/>
    </source>
</evidence>
<dbReference type="EMBL" id="ML122264">
    <property type="protein sequence ID" value="RPD60874.1"/>
    <property type="molecule type" value="Genomic_DNA"/>
</dbReference>
<gene>
    <name evidence="11" type="ORF">L227DRAFT_501431</name>
</gene>
<reference evidence="11" key="1">
    <citation type="journal article" date="2018" name="Genome Biol. Evol.">
        <title>Genomics and development of Lentinus tigrinus, a white-rot wood-decaying mushroom with dimorphic fruiting bodies.</title>
        <authorList>
            <person name="Wu B."/>
            <person name="Xu Z."/>
            <person name="Knudson A."/>
            <person name="Carlson A."/>
            <person name="Chen N."/>
            <person name="Kovaka S."/>
            <person name="LaButti K."/>
            <person name="Lipzen A."/>
            <person name="Pennachio C."/>
            <person name="Riley R."/>
            <person name="Schakwitz W."/>
            <person name="Umezawa K."/>
            <person name="Ohm R.A."/>
            <person name="Grigoriev I.V."/>
            <person name="Nagy L.G."/>
            <person name="Gibbons J."/>
            <person name="Hibbett D."/>
        </authorList>
    </citation>
    <scope>NUCLEOTIDE SEQUENCE [LARGE SCALE GENOMIC DNA]</scope>
    <source>
        <strain evidence="11">ALCF2SS1-6</strain>
    </source>
</reference>
<keyword evidence="4 10" id="KW-0812">Transmembrane</keyword>
<dbReference type="InterPro" id="IPR001499">
    <property type="entry name" value="GPCR_STE3"/>
</dbReference>
<evidence type="ECO:0000256" key="10">
    <source>
        <dbReference type="SAM" id="Phobius"/>
    </source>
</evidence>
<keyword evidence="8 11" id="KW-0675">Receptor</keyword>
<evidence type="ECO:0000256" key="2">
    <source>
        <dbReference type="ARBA" id="ARBA00011085"/>
    </source>
</evidence>
<evidence type="ECO:0000256" key="8">
    <source>
        <dbReference type="ARBA" id="ARBA00023170"/>
    </source>
</evidence>
<proteinExistence type="inferred from homology"/>
<feature type="transmembrane region" description="Helical" evidence="10">
    <location>
        <begin position="150"/>
        <end position="176"/>
    </location>
</feature>
<feature type="transmembrane region" description="Helical" evidence="10">
    <location>
        <begin position="6"/>
        <end position="22"/>
    </location>
</feature>
<evidence type="ECO:0000313" key="11">
    <source>
        <dbReference type="EMBL" id="RPD60874.1"/>
    </source>
</evidence>
<comment type="subcellular location">
    <subcellularLocation>
        <location evidence="1">Membrane</location>
        <topology evidence="1">Multi-pass membrane protein</topology>
    </subcellularLocation>
</comment>
<sequence>MHRELPAASILAALLVLIPTPWHWRAGNVATLAMIVWLFAVNVIYAVDSLIWSHTVAKVALVWCDISTKILIGANIALPAACMCVCIHLEQVASVRQALTTYAQKKRRQMMELVLCYLVPVIWMGLHYIVQGHRFDIIEEFGCRPSIYVSIPAIFLMWVPSLIMSFVALMFAAMAFMHFMRRRITFAKHLENSNSGLNTSRYMRLMLLALFEMFASAAAVSATLGFSVVWDMRPWTNWADVHWDFGRIDTYPTPFLPPFIYRFYYACWWIAPVSAYIFCAFFAFGQEAVTEYKAAAMWVWRNVFRQKPKPTKGFKLQVSAGGFVPMPPSP</sequence>
<evidence type="ECO:0000256" key="4">
    <source>
        <dbReference type="ARBA" id="ARBA00022692"/>
    </source>
</evidence>
<comment type="similarity">
    <text evidence="2">Belongs to the G-protein coupled receptor 4 family.</text>
</comment>
<dbReference type="OrthoDB" id="2874149at2759"/>
<feature type="transmembrane region" description="Helical" evidence="10">
    <location>
        <begin position="205"/>
        <end position="230"/>
    </location>
</feature>
<organism evidence="11 12">
    <name type="scientific">Lentinus tigrinus ALCF2SS1-6</name>
    <dbReference type="NCBI Taxonomy" id="1328759"/>
    <lineage>
        <taxon>Eukaryota</taxon>
        <taxon>Fungi</taxon>
        <taxon>Dikarya</taxon>
        <taxon>Basidiomycota</taxon>
        <taxon>Agaricomycotina</taxon>
        <taxon>Agaricomycetes</taxon>
        <taxon>Polyporales</taxon>
        <taxon>Polyporaceae</taxon>
        <taxon>Lentinus</taxon>
    </lineage>
</organism>
<dbReference type="GO" id="GO:0004933">
    <property type="term" value="F:mating-type a-factor pheromone receptor activity"/>
    <property type="evidence" value="ECO:0007669"/>
    <property type="project" value="InterPro"/>
</dbReference>
<feature type="transmembrane region" description="Helical" evidence="10">
    <location>
        <begin position="67"/>
        <end position="89"/>
    </location>
</feature>
<evidence type="ECO:0000256" key="1">
    <source>
        <dbReference type="ARBA" id="ARBA00004141"/>
    </source>
</evidence>
<keyword evidence="3" id="KW-0589">Pheromone response</keyword>
<keyword evidence="5 10" id="KW-1133">Transmembrane helix</keyword>
<evidence type="ECO:0000256" key="6">
    <source>
        <dbReference type="ARBA" id="ARBA00023040"/>
    </source>
</evidence>
<dbReference type="GO" id="GO:0000750">
    <property type="term" value="P:pheromone-dependent signal transduction involved in conjugation with cellular fusion"/>
    <property type="evidence" value="ECO:0007669"/>
    <property type="project" value="TreeGrafter"/>
</dbReference>
<feature type="transmembrane region" description="Helical" evidence="10">
    <location>
        <begin position="29"/>
        <end position="47"/>
    </location>
</feature>
<dbReference type="Proteomes" id="UP000313359">
    <property type="component" value="Unassembled WGS sequence"/>
</dbReference>
<name>A0A5C2SCI7_9APHY</name>
<evidence type="ECO:0000313" key="12">
    <source>
        <dbReference type="Proteomes" id="UP000313359"/>
    </source>
</evidence>
<dbReference type="CDD" id="cd14966">
    <property type="entry name" value="7tmD_STE3"/>
    <property type="match status" value="1"/>
</dbReference>
<dbReference type="PRINTS" id="PR00900">
    <property type="entry name" value="PHEROMONEAR"/>
</dbReference>
<feature type="transmembrane region" description="Helical" evidence="10">
    <location>
        <begin position="263"/>
        <end position="284"/>
    </location>
</feature>
<evidence type="ECO:0000256" key="9">
    <source>
        <dbReference type="ARBA" id="ARBA00023224"/>
    </source>
</evidence>
<evidence type="ECO:0000256" key="5">
    <source>
        <dbReference type="ARBA" id="ARBA00022989"/>
    </source>
</evidence>
<dbReference type="PRINTS" id="PR00899">
    <property type="entry name" value="GPCRSTE3"/>
</dbReference>
<dbReference type="InterPro" id="IPR001546">
    <property type="entry name" value="GPCR_Pheromne_A_rcpt"/>
</dbReference>
<accession>A0A5C2SCI7</accession>